<sequence>MNKSTLLSFLLAVVTMCLSSSTTSAFVVRSSSVVSPSKTTAAVTTTTTTTSLNVFGNKKSQAQKAVAKEEDSKYWQGEWVCKDCGYIYNRAECAGLYFEEQGPGFRCPQCSGPRRRYAKKVGDRVGTTLDGGDAPILIFSFGGVALTIAFGIWAVNNL</sequence>
<feature type="domain" description="Rubredoxin-like" evidence="3">
    <location>
        <begin position="76"/>
        <end position="120"/>
    </location>
</feature>
<evidence type="ECO:0000313" key="5">
    <source>
        <dbReference type="Proteomes" id="UP000693970"/>
    </source>
</evidence>
<keyword evidence="1" id="KW-1133">Transmembrane helix</keyword>
<dbReference type="Proteomes" id="UP000693970">
    <property type="component" value="Unassembled WGS sequence"/>
</dbReference>
<dbReference type="EMBL" id="JAGRRH010000013">
    <property type="protein sequence ID" value="KAG7360209.1"/>
    <property type="molecule type" value="Genomic_DNA"/>
</dbReference>
<dbReference type="GO" id="GO:0005506">
    <property type="term" value="F:iron ion binding"/>
    <property type="evidence" value="ECO:0007669"/>
    <property type="project" value="InterPro"/>
</dbReference>
<protein>
    <recommendedName>
        <fullName evidence="3">Rubredoxin-like domain-containing protein</fullName>
    </recommendedName>
</protein>
<evidence type="ECO:0000256" key="1">
    <source>
        <dbReference type="SAM" id="Phobius"/>
    </source>
</evidence>
<feature type="signal peptide" evidence="2">
    <location>
        <begin position="1"/>
        <end position="25"/>
    </location>
</feature>
<feature type="chain" id="PRO_5039937282" description="Rubredoxin-like domain-containing protein" evidence="2">
    <location>
        <begin position="26"/>
        <end position="158"/>
    </location>
</feature>
<reference evidence="4" key="2">
    <citation type="submission" date="2021-04" db="EMBL/GenBank/DDBJ databases">
        <authorList>
            <person name="Podell S."/>
        </authorList>
    </citation>
    <scope>NUCLEOTIDE SEQUENCE</scope>
    <source>
        <strain evidence="4">Hildebrandi</strain>
    </source>
</reference>
<keyword evidence="1" id="KW-0472">Membrane</keyword>
<evidence type="ECO:0000256" key="2">
    <source>
        <dbReference type="SAM" id="SignalP"/>
    </source>
</evidence>
<keyword evidence="2" id="KW-0732">Signal</keyword>
<keyword evidence="1" id="KW-0812">Transmembrane</keyword>
<name>A0A9K3PX15_9STRA</name>
<organism evidence="4 5">
    <name type="scientific">Nitzschia inconspicua</name>
    <dbReference type="NCBI Taxonomy" id="303405"/>
    <lineage>
        <taxon>Eukaryota</taxon>
        <taxon>Sar</taxon>
        <taxon>Stramenopiles</taxon>
        <taxon>Ochrophyta</taxon>
        <taxon>Bacillariophyta</taxon>
        <taxon>Bacillariophyceae</taxon>
        <taxon>Bacillariophycidae</taxon>
        <taxon>Bacillariales</taxon>
        <taxon>Bacillariaceae</taxon>
        <taxon>Nitzschia</taxon>
    </lineage>
</organism>
<evidence type="ECO:0000313" key="4">
    <source>
        <dbReference type="EMBL" id="KAG7360209.1"/>
    </source>
</evidence>
<feature type="transmembrane region" description="Helical" evidence="1">
    <location>
        <begin position="136"/>
        <end position="155"/>
    </location>
</feature>
<proteinExistence type="predicted"/>
<dbReference type="OrthoDB" id="408899at2759"/>
<reference evidence="4" key="1">
    <citation type="journal article" date="2021" name="Sci. Rep.">
        <title>Diploid genomic architecture of Nitzschia inconspicua, an elite biomass production diatom.</title>
        <authorList>
            <person name="Oliver A."/>
            <person name="Podell S."/>
            <person name="Pinowska A."/>
            <person name="Traller J.C."/>
            <person name="Smith S.R."/>
            <person name="McClure R."/>
            <person name="Beliaev A."/>
            <person name="Bohutskyi P."/>
            <person name="Hill E.A."/>
            <person name="Rabines A."/>
            <person name="Zheng H."/>
            <person name="Allen L.Z."/>
            <person name="Kuo A."/>
            <person name="Grigoriev I.V."/>
            <person name="Allen A.E."/>
            <person name="Hazlebeck D."/>
            <person name="Allen E.E."/>
        </authorList>
    </citation>
    <scope>NUCLEOTIDE SEQUENCE</scope>
    <source>
        <strain evidence="4">Hildebrandi</strain>
    </source>
</reference>
<dbReference type="InterPro" id="IPR024934">
    <property type="entry name" value="Rubredoxin-like_dom"/>
</dbReference>
<keyword evidence="5" id="KW-1185">Reference proteome</keyword>
<accession>A0A9K3PX15</accession>
<gene>
    <name evidence="4" type="ORF">IV203_035308</name>
</gene>
<evidence type="ECO:0000259" key="3">
    <source>
        <dbReference type="PROSITE" id="PS50903"/>
    </source>
</evidence>
<dbReference type="PROSITE" id="PS50903">
    <property type="entry name" value="RUBREDOXIN_LIKE"/>
    <property type="match status" value="1"/>
</dbReference>
<dbReference type="PANTHER" id="PTHR48136:SF1">
    <property type="entry name" value="RUBREDOXIN-LIKE SUPERFAMILY PROTEIN"/>
    <property type="match status" value="1"/>
</dbReference>
<dbReference type="PANTHER" id="PTHR48136">
    <property type="entry name" value="RUBREDOXIN-LIKE SUPERFAMILY PROTEIN"/>
    <property type="match status" value="1"/>
</dbReference>
<dbReference type="AlphaFoldDB" id="A0A9K3PX15"/>
<comment type="caution">
    <text evidence="4">The sequence shown here is derived from an EMBL/GenBank/DDBJ whole genome shotgun (WGS) entry which is preliminary data.</text>
</comment>